<organism evidence="2 3">
    <name type="scientific">Kockovaella imperatae</name>
    <dbReference type="NCBI Taxonomy" id="4999"/>
    <lineage>
        <taxon>Eukaryota</taxon>
        <taxon>Fungi</taxon>
        <taxon>Dikarya</taxon>
        <taxon>Basidiomycota</taxon>
        <taxon>Agaricomycotina</taxon>
        <taxon>Tremellomycetes</taxon>
        <taxon>Tremellales</taxon>
        <taxon>Cuniculitremaceae</taxon>
        <taxon>Kockovaella</taxon>
    </lineage>
</organism>
<accession>A0A1Y1UNM9</accession>
<feature type="compositionally biased region" description="Basic and acidic residues" evidence="1">
    <location>
        <begin position="531"/>
        <end position="543"/>
    </location>
</feature>
<dbReference type="STRING" id="4999.A0A1Y1UNM9"/>
<feature type="region of interest" description="Disordered" evidence="1">
    <location>
        <begin position="253"/>
        <end position="273"/>
    </location>
</feature>
<dbReference type="Gene3D" id="6.10.140.1020">
    <property type="match status" value="1"/>
</dbReference>
<feature type="compositionally biased region" description="Polar residues" evidence="1">
    <location>
        <begin position="124"/>
        <end position="139"/>
    </location>
</feature>
<name>A0A1Y1UNM9_9TREE</name>
<feature type="region of interest" description="Disordered" evidence="1">
    <location>
        <begin position="101"/>
        <end position="178"/>
    </location>
</feature>
<dbReference type="OrthoDB" id="2576607at2759"/>
<dbReference type="Proteomes" id="UP000193218">
    <property type="component" value="Unassembled WGS sequence"/>
</dbReference>
<evidence type="ECO:0000313" key="2">
    <source>
        <dbReference type="EMBL" id="ORX39104.1"/>
    </source>
</evidence>
<dbReference type="RefSeq" id="XP_021872967.1">
    <property type="nucleotide sequence ID" value="XM_022015041.1"/>
</dbReference>
<dbReference type="EMBL" id="NBSH01000003">
    <property type="protein sequence ID" value="ORX39104.1"/>
    <property type="molecule type" value="Genomic_DNA"/>
</dbReference>
<feature type="compositionally biased region" description="Polar residues" evidence="1">
    <location>
        <begin position="372"/>
        <end position="409"/>
    </location>
</feature>
<feature type="region of interest" description="Disordered" evidence="1">
    <location>
        <begin position="308"/>
        <end position="414"/>
    </location>
</feature>
<protein>
    <recommendedName>
        <fullName evidence="4">Swi5-dependent recombination DNA repair protein 1</fullName>
    </recommendedName>
</protein>
<gene>
    <name evidence="2" type="ORF">BD324DRAFT_618528</name>
</gene>
<keyword evidence="3" id="KW-1185">Reference proteome</keyword>
<evidence type="ECO:0000313" key="3">
    <source>
        <dbReference type="Proteomes" id="UP000193218"/>
    </source>
</evidence>
<dbReference type="InParanoid" id="A0A1Y1UNM9"/>
<feature type="region of interest" description="Disordered" evidence="1">
    <location>
        <begin position="492"/>
        <end position="554"/>
    </location>
</feature>
<feature type="compositionally biased region" description="Polar residues" evidence="1">
    <location>
        <begin position="513"/>
        <end position="522"/>
    </location>
</feature>
<dbReference type="AlphaFoldDB" id="A0A1Y1UNM9"/>
<reference evidence="2 3" key="1">
    <citation type="submission" date="2017-03" db="EMBL/GenBank/DDBJ databases">
        <title>Widespread Adenine N6-methylation of Active Genes in Fungi.</title>
        <authorList>
            <consortium name="DOE Joint Genome Institute"/>
            <person name="Mondo S.J."/>
            <person name="Dannebaum R.O."/>
            <person name="Kuo R.C."/>
            <person name="Louie K.B."/>
            <person name="Bewick A.J."/>
            <person name="Labutti K."/>
            <person name="Haridas S."/>
            <person name="Kuo A."/>
            <person name="Salamov A."/>
            <person name="Ahrendt S.R."/>
            <person name="Lau R."/>
            <person name="Bowen B.P."/>
            <person name="Lipzen A."/>
            <person name="Sullivan W."/>
            <person name="Andreopoulos W.B."/>
            <person name="Clum A."/>
            <person name="Lindquist E."/>
            <person name="Daum C."/>
            <person name="Northen T.R."/>
            <person name="Ramamoorthy G."/>
            <person name="Schmitz R.J."/>
            <person name="Gryganskyi A."/>
            <person name="Culley D."/>
            <person name="Magnuson J."/>
            <person name="James T.Y."/>
            <person name="O'Malley M.A."/>
            <person name="Stajich J.E."/>
            <person name="Spatafora J.W."/>
            <person name="Visel A."/>
            <person name="Grigoriev I.V."/>
        </authorList>
    </citation>
    <scope>NUCLEOTIDE SEQUENCE [LARGE SCALE GENOMIC DNA]</scope>
    <source>
        <strain evidence="2 3">NRRL Y-17943</strain>
    </source>
</reference>
<dbReference type="GeneID" id="33556849"/>
<proteinExistence type="predicted"/>
<evidence type="ECO:0008006" key="4">
    <source>
        <dbReference type="Google" id="ProtNLM"/>
    </source>
</evidence>
<sequence>MMSSSMADQPPSRCKDLIPYRPHFFPIPWKCNQNGHFSTAQLQPIPQISDGSAGDNTTLRYPRLILNHRLAEMLFRNRFTFPAHPPGEQVARFAAVTKKRRCDTQESQKAASKAMQIRVLGPSHPTSISSDALQSSRQMGTDDPIAQDSYNRHPSQRTQHTQPESTQGLGEIQSSVSSRLPEQIDLATQGDMTIDQDWTMAEPDQGDAAFSSPLSPQQDHTLEHFYDPDRVHPALFSSPTGTHEQTNQWRVGKMPGHQGSHSQRFGDGGDGGPRGIKRTLNESITDTAQRVLKRPFITPKPIVKLARCRTPTPEPDETLDVDGQSPLTCIPPEKSRVPAPFPLQLTRLDKTPVTQKLNPKLTRPFKTPVRATPSSSPESRSTAQPTPGSTVFDRSQAPSPNTYWGSSTDGKPDTTIATRARRLGPSVSLLPSSPSKLGSLRLEKNRLLQLETRARQLREALSHKMNGEGEEKIEELTERWLAAGRDIAERLFDRAVRPDTDTPVAAPSRPPRGTSQGRWSSGQDDDAVFSSEEKDWLDNVARDEDGDPVDEEGNKLVDDIRQDDLIKALNHASGRDEARQILYVPSSVGPGTWSDQNIEINDSPDLESCHNTKWSIGTMLARCGVDPDLLGWDAENDAWIEGDF</sequence>
<feature type="compositionally biased region" description="Polar residues" evidence="1">
    <location>
        <begin position="148"/>
        <end position="178"/>
    </location>
</feature>
<comment type="caution">
    <text evidence="2">The sequence shown here is derived from an EMBL/GenBank/DDBJ whole genome shotgun (WGS) entry which is preliminary data.</text>
</comment>
<evidence type="ECO:0000256" key="1">
    <source>
        <dbReference type="SAM" id="MobiDB-lite"/>
    </source>
</evidence>